<dbReference type="AlphaFoldDB" id="A0A1I7U2Z4"/>
<dbReference type="InterPro" id="IPR050935">
    <property type="entry name" value="Bromo_chromatin_reader"/>
</dbReference>
<evidence type="ECO:0000313" key="4">
    <source>
        <dbReference type="Proteomes" id="UP000095282"/>
    </source>
</evidence>
<dbReference type="PANTHER" id="PTHR22880:SF243">
    <property type="entry name" value="BROMO DOMAIN-CONTAINING PROTEIN"/>
    <property type="match status" value="1"/>
</dbReference>
<name>A0A1I7U2Z4_9PELO</name>
<dbReference type="InterPro" id="IPR027353">
    <property type="entry name" value="NET_dom"/>
</dbReference>
<evidence type="ECO:0000256" key="2">
    <source>
        <dbReference type="SAM" id="SignalP"/>
    </source>
</evidence>
<feature type="region of interest" description="Disordered" evidence="1">
    <location>
        <begin position="233"/>
        <end position="252"/>
    </location>
</feature>
<dbReference type="STRING" id="1561998.A0A1I7U2Z4"/>
<feature type="domain" description="NET" evidence="3">
    <location>
        <begin position="86"/>
        <end position="153"/>
    </location>
</feature>
<dbReference type="GO" id="GO:0000785">
    <property type="term" value="C:chromatin"/>
    <property type="evidence" value="ECO:0007669"/>
    <property type="project" value="TreeGrafter"/>
</dbReference>
<feature type="compositionally biased region" description="Basic residues" evidence="1">
    <location>
        <begin position="63"/>
        <end position="79"/>
    </location>
</feature>
<reference evidence="5" key="1">
    <citation type="submission" date="2016-11" db="UniProtKB">
        <authorList>
            <consortium name="WormBaseParasite"/>
        </authorList>
    </citation>
    <scope>IDENTIFICATION</scope>
</reference>
<dbReference type="Pfam" id="PF17035">
    <property type="entry name" value="BET"/>
    <property type="match status" value="1"/>
</dbReference>
<keyword evidence="4" id="KW-1185">Reference proteome</keyword>
<feature type="compositionally biased region" description="Acidic residues" evidence="1">
    <location>
        <begin position="283"/>
        <end position="293"/>
    </location>
</feature>
<feature type="signal peptide" evidence="2">
    <location>
        <begin position="1"/>
        <end position="29"/>
    </location>
</feature>
<dbReference type="Proteomes" id="UP000095282">
    <property type="component" value="Unplaced"/>
</dbReference>
<feature type="compositionally biased region" description="Polar residues" evidence="1">
    <location>
        <begin position="38"/>
        <end position="54"/>
    </location>
</feature>
<dbReference type="WBParaSite" id="Csp11.Scaffold629.g14327.t1">
    <property type="protein sequence ID" value="Csp11.Scaffold629.g14327.t1"/>
    <property type="gene ID" value="Csp11.Scaffold629.g14327"/>
</dbReference>
<proteinExistence type="predicted"/>
<feature type="region of interest" description="Disordered" evidence="1">
    <location>
        <begin position="33"/>
        <end position="82"/>
    </location>
</feature>
<accession>A0A1I7U2Z4</accession>
<dbReference type="GO" id="GO:0006338">
    <property type="term" value="P:chromatin remodeling"/>
    <property type="evidence" value="ECO:0007669"/>
    <property type="project" value="TreeGrafter"/>
</dbReference>
<dbReference type="PANTHER" id="PTHR22880">
    <property type="entry name" value="FALZ-RELATED BROMODOMAIN-CONTAINING PROTEINS"/>
    <property type="match status" value="1"/>
</dbReference>
<feature type="region of interest" description="Disordered" evidence="1">
    <location>
        <begin position="258"/>
        <end position="323"/>
    </location>
</feature>
<evidence type="ECO:0000313" key="5">
    <source>
        <dbReference type="WBParaSite" id="Csp11.Scaffold629.g14327.t1"/>
    </source>
</evidence>
<sequence length="408" mass="45226">MLWLCSGENSLILACSIQLLLFQTWKTVARPSKMPVTRRSTSLPVPDDANNTEPSPVENGKKNGLRKTSPKKSATKRVAPKQSIKVTYQDKKELAASMVDLPSSNICTVLRIIQLGQHEGGRQVDTLRSLSQKRVDFSTMPAKMVREMKNYMDLLDKNESEKERTEVQITYKIRFYGIDAFDEKFGIIPNEALKPIGSLPNLDSLKWNYSPDSSPQKKNGDSSPEETKRIIKNSTESAPDASDNTPPPKDELENTEFCLSEESGSESDSSSDSLSDSSPDSPSDSDSDSDSYSDSDVTSNNDPISEVGPQFLESFEGPCPLKSNIQNNVTFATPMREEWLRAKNKALQMKKAQNAVPLEKKEAVSRISGNIDIGSVLDSDSEKRRIFELDPNSLVNGVRIQNPSNNSH</sequence>
<dbReference type="GO" id="GO:0005634">
    <property type="term" value="C:nucleus"/>
    <property type="evidence" value="ECO:0007669"/>
    <property type="project" value="TreeGrafter"/>
</dbReference>
<keyword evidence="2" id="KW-0732">Signal</keyword>
<evidence type="ECO:0000256" key="1">
    <source>
        <dbReference type="SAM" id="MobiDB-lite"/>
    </source>
</evidence>
<feature type="region of interest" description="Disordered" evidence="1">
    <location>
        <begin position="207"/>
        <end position="227"/>
    </location>
</feature>
<protein>
    <submittedName>
        <fullName evidence="5">NET domain-containing protein</fullName>
    </submittedName>
</protein>
<feature type="chain" id="PRO_5009308352" evidence="2">
    <location>
        <begin position="30"/>
        <end position="408"/>
    </location>
</feature>
<dbReference type="GO" id="GO:0006355">
    <property type="term" value="P:regulation of DNA-templated transcription"/>
    <property type="evidence" value="ECO:0007669"/>
    <property type="project" value="TreeGrafter"/>
</dbReference>
<feature type="compositionally biased region" description="Low complexity" evidence="1">
    <location>
        <begin position="260"/>
        <end position="282"/>
    </location>
</feature>
<organism evidence="4 5">
    <name type="scientific">Caenorhabditis tropicalis</name>
    <dbReference type="NCBI Taxonomy" id="1561998"/>
    <lineage>
        <taxon>Eukaryota</taxon>
        <taxon>Metazoa</taxon>
        <taxon>Ecdysozoa</taxon>
        <taxon>Nematoda</taxon>
        <taxon>Chromadorea</taxon>
        <taxon>Rhabditida</taxon>
        <taxon>Rhabditina</taxon>
        <taxon>Rhabditomorpha</taxon>
        <taxon>Rhabditoidea</taxon>
        <taxon>Rhabditidae</taxon>
        <taxon>Peloderinae</taxon>
        <taxon>Caenorhabditis</taxon>
    </lineage>
</organism>
<evidence type="ECO:0000259" key="3">
    <source>
        <dbReference type="Pfam" id="PF17035"/>
    </source>
</evidence>